<keyword evidence="2" id="KW-1133">Transmembrane helix</keyword>
<evidence type="ECO:0000256" key="1">
    <source>
        <dbReference type="SAM" id="MobiDB-lite"/>
    </source>
</evidence>
<keyword evidence="2" id="KW-0812">Transmembrane</keyword>
<keyword evidence="4" id="KW-1185">Reference proteome</keyword>
<keyword evidence="2" id="KW-0472">Membrane</keyword>
<sequence length="312" mass="32532">MSWPQDSEPTRYEPPRRRESSAKPWIVLACVMAVLALAMGAISAVVLMGRSLPSLTVAGSSVRPPGGPALSADWAAQPHPSLPCGEGTPPEVVRTDQGDLTGDGYPEVLVTMTCRAVTTAQPEVVEVYDGASPDGEPRLLSTFFESDRISVADVSVNGRVVSIDGDAWSDSAPNCCPDQTFVQEYSWTGSGFSAAPRTVTPVTSSAAPAPQTQVAEPTYPSPSSGCPSSAPYLVSGMQTAQSQVLLCTDSSGQVYYSGTDLGSGNAITLPAYATGRGYEAYNDGYTYLVTGSALIVKDGGSVMSEQPVLSSW</sequence>
<organism evidence="3 4">
    <name type="scientific">Allosaccharopolyspora coralli</name>
    <dbReference type="NCBI Taxonomy" id="2665642"/>
    <lineage>
        <taxon>Bacteria</taxon>
        <taxon>Bacillati</taxon>
        <taxon>Actinomycetota</taxon>
        <taxon>Actinomycetes</taxon>
        <taxon>Pseudonocardiales</taxon>
        <taxon>Pseudonocardiaceae</taxon>
        <taxon>Allosaccharopolyspora</taxon>
    </lineage>
</organism>
<evidence type="ECO:0000313" key="4">
    <source>
        <dbReference type="Proteomes" id="UP000371041"/>
    </source>
</evidence>
<feature type="compositionally biased region" description="Polar residues" evidence="1">
    <location>
        <begin position="203"/>
        <end position="215"/>
    </location>
</feature>
<feature type="transmembrane region" description="Helical" evidence="2">
    <location>
        <begin position="25"/>
        <end position="48"/>
    </location>
</feature>
<name>A0A5Q3QEA4_9PSEU</name>
<accession>A0A5Q3QEA4</accession>
<evidence type="ECO:0000256" key="2">
    <source>
        <dbReference type="SAM" id="Phobius"/>
    </source>
</evidence>
<protein>
    <submittedName>
        <fullName evidence="3">Uncharacterized protein</fullName>
    </submittedName>
</protein>
<dbReference type="KEGG" id="sace:GIY23_05880"/>
<evidence type="ECO:0000313" key="3">
    <source>
        <dbReference type="EMBL" id="QGK69127.1"/>
    </source>
</evidence>
<dbReference type="AlphaFoldDB" id="A0A5Q3QEA4"/>
<gene>
    <name evidence="3" type="ORF">GIY23_05880</name>
</gene>
<proteinExistence type="predicted"/>
<dbReference type="Proteomes" id="UP000371041">
    <property type="component" value="Chromosome"/>
</dbReference>
<reference evidence="4" key="1">
    <citation type="submission" date="2019-11" db="EMBL/GenBank/DDBJ databases">
        <title>The complete genome sequence of Saccharopolyspora sp. E2A.</title>
        <authorList>
            <person name="Zhang G."/>
        </authorList>
    </citation>
    <scope>NUCLEOTIDE SEQUENCE [LARGE SCALE GENOMIC DNA]</scope>
    <source>
        <strain evidence="4">E2A</strain>
    </source>
</reference>
<dbReference type="RefSeq" id="WP_154075728.1">
    <property type="nucleotide sequence ID" value="NZ_CP045929.1"/>
</dbReference>
<dbReference type="EMBL" id="CP045929">
    <property type="protein sequence ID" value="QGK69127.1"/>
    <property type="molecule type" value="Genomic_DNA"/>
</dbReference>
<feature type="region of interest" description="Disordered" evidence="1">
    <location>
        <begin position="203"/>
        <end position="225"/>
    </location>
</feature>